<sequence length="256" mass="28478">MGRRMADHLQDNESDDLGPSLMTPPDSPLPPPPEPDATIVQINTTSSTPTSSPPPSPSSSSKLFRPSSPSSSSSSSETPTPVTTPPPTLTPTSSSTPLPNRTIPLPKWRWRTHCGTRYLISCTNRCVHCGRFFSNKPAPKTGPLSISRLYMRDKALLSLRPEDAEFGYFVTEHMKRRRNCGGPRAATARARAERSAMFMARAMLEDSVMASPPWLMLWPFKWEYVKQWQMGTYPARGTQVKPASGRRVRFSTPFIK</sequence>
<keyword evidence="3" id="KW-1185">Reference proteome</keyword>
<feature type="compositionally biased region" description="Pro residues" evidence="1">
    <location>
        <begin position="25"/>
        <end position="35"/>
    </location>
</feature>
<evidence type="ECO:0000313" key="3">
    <source>
        <dbReference type="Proteomes" id="UP001244207"/>
    </source>
</evidence>
<accession>A0AAD8URT6</accession>
<comment type="caution">
    <text evidence="2">The sequence shown here is derived from an EMBL/GenBank/DDBJ whole genome shotgun (WGS) entry which is preliminary data.</text>
</comment>
<evidence type="ECO:0000313" key="2">
    <source>
        <dbReference type="EMBL" id="KAK1727657.1"/>
    </source>
</evidence>
<dbReference type="EMBL" id="JAHMHS010000022">
    <property type="protein sequence ID" value="KAK1727657.1"/>
    <property type="molecule type" value="Genomic_DNA"/>
</dbReference>
<evidence type="ECO:0000256" key="1">
    <source>
        <dbReference type="SAM" id="MobiDB-lite"/>
    </source>
</evidence>
<organism evidence="2 3">
    <name type="scientific">Glomerella acutata</name>
    <name type="common">Colletotrichum acutatum</name>
    <dbReference type="NCBI Taxonomy" id="27357"/>
    <lineage>
        <taxon>Eukaryota</taxon>
        <taxon>Fungi</taxon>
        <taxon>Dikarya</taxon>
        <taxon>Ascomycota</taxon>
        <taxon>Pezizomycotina</taxon>
        <taxon>Sordariomycetes</taxon>
        <taxon>Hypocreomycetidae</taxon>
        <taxon>Glomerellales</taxon>
        <taxon>Glomerellaceae</taxon>
        <taxon>Colletotrichum</taxon>
        <taxon>Colletotrichum acutatum species complex</taxon>
    </lineage>
</organism>
<feature type="compositionally biased region" description="Low complexity" evidence="1">
    <location>
        <begin position="58"/>
        <end position="81"/>
    </location>
</feature>
<feature type="region of interest" description="Disordered" evidence="1">
    <location>
        <begin position="1"/>
        <end position="105"/>
    </location>
</feature>
<feature type="compositionally biased region" description="Basic and acidic residues" evidence="1">
    <location>
        <begin position="1"/>
        <end position="11"/>
    </location>
</feature>
<dbReference type="Proteomes" id="UP001244207">
    <property type="component" value="Unassembled WGS sequence"/>
</dbReference>
<feature type="compositionally biased region" description="Low complexity" evidence="1">
    <location>
        <begin position="90"/>
        <end position="99"/>
    </location>
</feature>
<proteinExistence type="predicted"/>
<protein>
    <submittedName>
        <fullName evidence="2">Uncharacterized protein</fullName>
    </submittedName>
</protein>
<name>A0AAD8URT6_GLOAC</name>
<reference evidence="2" key="1">
    <citation type="submission" date="2021-12" db="EMBL/GenBank/DDBJ databases">
        <title>Comparative genomics, transcriptomics and evolutionary studies reveal genomic signatures of adaptation to plant cell wall in hemibiotrophic fungi.</title>
        <authorList>
            <consortium name="DOE Joint Genome Institute"/>
            <person name="Baroncelli R."/>
            <person name="Diaz J.F."/>
            <person name="Benocci T."/>
            <person name="Peng M."/>
            <person name="Battaglia E."/>
            <person name="Haridas S."/>
            <person name="Andreopoulos W."/>
            <person name="Labutti K."/>
            <person name="Pangilinan J."/>
            <person name="Floch G.L."/>
            <person name="Makela M.R."/>
            <person name="Henrissat B."/>
            <person name="Grigoriev I.V."/>
            <person name="Crouch J.A."/>
            <person name="De Vries R.P."/>
            <person name="Sukno S.A."/>
            <person name="Thon M.R."/>
        </authorList>
    </citation>
    <scope>NUCLEOTIDE SEQUENCE</scope>
    <source>
        <strain evidence="2">CBS 112980</strain>
    </source>
</reference>
<dbReference type="AlphaFoldDB" id="A0AAD8URT6"/>
<dbReference type="GeneID" id="85391565"/>
<dbReference type="RefSeq" id="XP_060367712.1">
    <property type="nucleotide sequence ID" value="XM_060507666.1"/>
</dbReference>
<gene>
    <name evidence="2" type="ORF">BDZ83DRAFT_611592</name>
</gene>